<dbReference type="SMART" id="SM00345">
    <property type="entry name" value="HTH_GNTR"/>
    <property type="match status" value="1"/>
</dbReference>
<dbReference type="PROSITE" id="PS50949">
    <property type="entry name" value="HTH_GNTR"/>
    <property type="match status" value="1"/>
</dbReference>
<dbReference type="InterPro" id="IPR050679">
    <property type="entry name" value="Bact_HTH_transcr_reg"/>
</dbReference>
<dbReference type="Pfam" id="PF07702">
    <property type="entry name" value="UTRA"/>
    <property type="match status" value="1"/>
</dbReference>
<evidence type="ECO:0000313" key="6">
    <source>
        <dbReference type="EMBL" id="KRO26084.1"/>
    </source>
</evidence>
<gene>
    <name evidence="6" type="ORF">IV88_GL000999</name>
</gene>
<name>A0A0R2NK18_9LACO</name>
<dbReference type="CDD" id="cd07377">
    <property type="entry name" value="WHTH_GntR"/>
    <property type="match status" value="1"/>
</dbReference>
<dbReference type="NCBIfam" id="TIGR02404">
    <property type="entry name" value="trehalos_R_Bsub"/>
    <property type="match status" value="1"/>
</dbReference>
<dbReference type="InterPro" id="IPR036388">
    <property type="entry name" value="WH-like_DNA-bd_sf"/>
</dbReference>
<dbReference type="InterPro" id="IPR036390">
    <property type="entry name" value="WH_DNA-bd_sf"/>
</dbReference>
<dbReference type="PANTHER" id="PTHR44846:SF12">
    <property type="entry name" value="HTH-TYPE TRANSCRIPTIONAL REGULATOR TRER"/>
    <property type="match status" value="1"/>
</dbReference>
<dbReference type="InterPro" id="IPR028978">
    <property type="entry name" value="Chorismate_lyase_/UTRA_dom_sf"/>
</dbReference>
<dbReference type="Gene3D" id="3.40.1410.10">
    <property type="entry name" value="Chorismate lyase-like"/>
    <property type="match status" value="1"/>
</dbReference>
<evidence type="ECO:0000256" key="1">
    <source>
        <dbReference type="ARBA" id="ARBA00023015"/>
    </source>
</evidence>
<dbReference type="InterPro" id="IPR012770">
    <property type="entry name" value="TreR"/>
</dbReference>
<dbReference type="EMBL" id="JQCQ01000003">
    <property type="protein sequence ID" value="KRO26084.1"/>
    <property type="molecule type" value="Genomic_DNA"/>
</dbReference>
<evidence type="ECO:0000256" key="4">
    <source>
        <dbReference type="NCBIfam" id="TIGR02404"/>
    </source>
</evidence>
<evidence type="ECO:0000256" key="3">
    <source>
        <dbReference type="ARBA" id="ARBA00023163"/>
    </source>
</evidence>
<dbReference type="AlphaFoldDB" id="A0A0R2NK18"/>
<dbReference type="PRINTS" id="PR00035">
    <property type="entry name" value="HTHGNTR"/>
</dbReference>
<keyword evidence="3" id="KW-0804">Transcription</keyword>
<sequence>MKSALKSKYDVIQLDIANKIIHGVYPTGTFLPSENQLCDLYNTSRETIRKALSALLEQGFIQKIQGKGSIVLDLSRFVFPVSGITSFKELNQTQNMRAETRVLKLEDSIVPTQLFNFESATDIPATFIERLRVVNGEPVVIDRDYIVKDVIDEVPMNVASDSLYSYFEDTLGLEISYATKTITVESPSHQEQQLLDLPFDKDVVVVRSETYLADTTLFQFTESIHRADKFSFADFARRKKIKKEH</sequence>
<dbReference type="SMART" id="SM00866">
    <property type="entry name" value="UTRA"/>
    <property type="match status" value="1"/>
</dbReference>
<dbReference type="InterPro" id="IPR011663">
    <property type="entry name" value="UTRA"/>
</dbReference>
<dbReference type="Proteomes" id="UP000051249">
    <property type="component" value="Unassembled WGS sequence"/>
</dbReference>
<dbReference type="InterPro" id="IPR000524">
    <property type="entry name" value="Tscrpt_reg_HTH_GntR"/>
</dbReference>
<organism evidence="6 7">
    <name type="scientific">Pediococcus argentinicus</name>
    <dbReference type="NCBI Taxonomy" id="480391"/>
    <lineage>
        <taxon>Bacteria</taxon>
        <taxon>Bacillati</taxon>
        <taxon>Bacillota</taxon>
        <taxon>Bacilli</taxon>
        <taxon>Lactobacillales</taxon>
        <taxon>Lactobacillaceae</taxon>
        <taxon>Pediococcus</taxon>
    </lineage>
</organism>
<reference evidence="6 7" key="1">
    <citation type="journal article" date="2015" name="Genome Announc.">
        <title>Expanding the biotechnology potential of lactobacilli through comparative genomics of 213 strains and associated genera.</title>
        <authorList>
            <person name="Sun Z."/>
            <person name="Harris H.M."/>
            <person name="McCann A."/>
            <person name="Guo C."/>
            <person name="Argimon S."/>
            <person name="Zhang W."/>
            <person name="Yang X."/>
            <person name="Jeffery I.B."/>
            <person name="Cooney J.C."/>
            <person name="Kagawa T.F."/>
            <person name="Liu W."/>
            <person name="Song Y."/>
            <person name="Salvetti E."/>
            <person name="Wrobel A."/>
            <person name="Rasinkangas P."/>
            <person name="Parkhill J."/>
            <person name="Rea M.C."/>
            <person name="O'Sullivan O."/>
            <person name="Ritari J."/>
            <person name="Douillard F.P."/>
            <person name="Paul Ross R."/>
            <person name="Yang R."/>
            <person name="Briner A.E."/>
            <person name="Felis G.E."/>
            <person name="de Vos W.M."/>
            <person name="Barrangou R."/>
            <person name="Klaenhammer T.R."/>
            <person name="Caufield P.W."/>
            <person name="Cui Y."/>
            <person name="Zhang H."/>
            <person name="O'Toole P.W."/>
        </authorList>
    </citation>
    <scope>NUCLEOTIDE SEQUENCE [LARGE SCALE GENOMIC DNA]</scope>
    <source>
        <strain evidence="6 7">DSM 23026</strain>
    </source>
</reference>
<keyword evidence="7" id="KW-1185">Reference proteome</keyword>
<evidence type="ECO:0000256" key="2">
    <source>
        <dbReference type="ARBA" id="ARBA00023125"/>
    </source>
</evidence>
<protein>
    <recommendedName>
        <fullName evidence="4">Trehalose operon repressor</fullName>
    </recommendedName>
</protein>
<evidence type="ECO:0000259" key="5">
    <source>
        <dbReference type="PROSITE" id="PS50949"/>
    </source>
</evidence>
<comment type="caution">
    <text evidence="6">The sequence shown here is derived from an EMBL/GenBank/DDBJ whole genome shotgun (WGS) entry which is preliminary data.</text>
</comment>
<keyword evidence="1" id="KW-0805">Transcription regulation</keyword>
<dbReference type="Gene3D" id="1.10.10.10">
    <property type="entry name" value="Winged helix-like DNA-binding domain superfamily/Winged helix DNA-binding domain"/>
    <property type="match status" value="1"/>
</dbReference>
<feature type="domain" description="HTH gntR-type" evidence="5">
    <location>
        <begin position="6"/>
        <end position="74"/>
    </location>
</feature>
<dbReference type="PATRIC" id="fig|480391.4.peg.1014"/>
<dbReference type="PANTHER" id="PTHR44846">
    <property type="entry name" value="MANNOSYL-D-GLYCERATE TRANSPORT/METABOLISM SYSTEM REPRESSOR MNGR-RELATED"/>
    <property type="match status" value="1"/>
</dbReference>
<dbReference type="GO" id="GO:0003677">
    <property type="term" value="F:DNA binding"/>
    <property type="evidence" value="ECO:0007669"/>
    <property type="project" value="UniProtKB-UniRule"/>
</dbReference>
<dbReference type="GO" id="GO:0045892">
    <property type="term" value="P:negative regulation of DNA-templated transcription"/>
    <property type="evidence" value="ECO:0007669"/>
    <property type="project" value="TreeGrafter"/>
</dbReference>
<keyword evidence="2" id="KW-0238">DNA-binding</keyword>
<evidence type="ECO:0000313" key="7">
    <source>
        <dbReference type="Proteomes" id="UP000051249"/>
    </source>
</evidence>
<dbReference type="GO" id="GO:0003700">
    <property type="term" value="F:DNA-binding transcription factor activity"/>
    <property type="evidence" value="ECO:0007669"/>
    <property type="project" value="UniProtKB-UniRule"/>
</dbReference>
<dbReference type="SUPFAM" id="SSF46785">
    <property type="entry name" value="Winged helix' DNA-binding domain"/>
    <property type="match status" value="1"/>
</dbReference>
<accession>A0A0R2NK18</accession>
<proteinExistence type="predicted"/>
<dbReference type="SUPFAM" id="SSF64288">
    <property type="entry name" value="Chorismate lyase-like"/>
    <property type="match status" value="1"/>
</dbReference>
<dbReference type="Pfam" id="PF00392">
    <property type="entry name" value="GntR"/>
    <property type="match status" value="1"/>
</dbReference>